<keyword evidence="5 8" id="KW-0862">Zinc</keyword>
<feature type="binding site" evidence="8">
    <location>
        <position position="260"/>
    </location>
    <ligand>
        <name>Zn(2+)</name>
        <dbReference type="ChEBI" id="CHEBI:29105"/>
    </ligand>
</feature>
<dbReference type="Gene3D" id="2.60.120.10">
    <property type="entry name" value="Jelly Rolls"/>
    <property type="match status" value="2"/>
</dbReference>
<dbReference type="NCBIfam" id="TIGR00218">
    <property type="entry name" value="manA"/>
    <property type="match status" value="1"/>
</dbReference>
<evidence type="ECO:0000256" key="5">
    <source>
        <dbReference type="ARBA" id="ARBA00022833"/>
    </source>
</evidence>
<evidence type="ECO:0000256" key="3">
    <source>
        <dbReference type="ARBA" id="ARBA00011956"/>
    </source>
</evidence>
<dbReference type="STRING" id="1036181.SAMN05421756_110165"/>
<dbReference type="CDD" id="cd07011">
    <property type="entry name" value="cupin_PMI_type_I_N"/>
    <property type="match status" value="1"/>
</dbReference>
<sequence>MILRMKGVVQPYAWGSKTFLPVLLGTEPTDEPQAELWLGAHPSAPATLDGRSIDEVIAADPKGVLGAKSVEEFGPRLSYLLKVLAADEPLSLQAHPSRQQAEEGYAREEKAGVARDAKDRLYKDDWPKPELLCALIESEALCGFRAPARTYALVSQLGAPRTAELLAPLADDSVPEPERIEQVFSKVMRLEDPESYVSELRSAADALGDSPDAEVALLADTVRILSDHYPANPGVLAALLMNRVKLQPGEAMFLDAGNLHAYLHGAGIEIMANSDNVLRGGLTSKHVDVEELVSILDFCPIADDRIEPEPVSPGVDRYPTPATEFALWRLSPSGSSVEVPATESGRALVVTDGSVTLSSDDPDITVERGQAAFLDAGTSATASGDGTAFLAGPGL</sequence>
<dbReference type="GO" id="GO:0008270">
    <property type="term" value="F:zinc ion binding"/>
    <property type="evidence" value="ECO:0007669"/>
    <property type="project" value="InterPro"/>
</dbReference>
<dbReference type="Gene3D" id="1.10.441.10">
    <property type="entry name" value="Phosphomannose Isomerase, domain 2"/>
    <property type="match status" value="1"/>
</dbReference>
<proteinExistence type="inferred from homology"/>
<dbReference type="PANTHER" id="PTHR10309">
    <property type="entry name" value="MANNOSE-6-PHOSPHATE ISOMERASE"/>
    <property type="match status" value="1"/>
</dbReference>
<accession>A0A1H9MJ68</accession>
<feature type="domain" description="Phosphomannose isomerase type I catalytic" evidence="9">
    <location>
        <begin position="2"/>
        <end position="145"/>
    </location>
</feature>
<evidence type="ECO:0000313" key="11">
    <source>
        <dbReference type="Proteomes" id="UP000198504"/>
    </source>
</evidence>
<dbReference type="PIRSF" id="PIRSF001480">
    <property type="entry name" value="Mannose-6-phosphate_isomerase"/>
    <property type="match status" value="1"/>
</dbReference>
<evidence type="ECO:0000256" key="7">
    <source>
        <dbReference type="PIRSR" id="PIRSR001480-1"/>
    </source>
</evidence>
<dbReference type="AlphaFoldDB" id="A0A1H9MJ68"/>
<evidence type="ECO:0000256" key="4">
    <source>
        <dbReference type="ARBA" id="ARBA00022723"/>
    </source>
</evidence>
<evidence type="ECO:0000256" key="6">
    <source>
        <dbReference type="ARBA" id="ARBA00023235"/>
    </source>
</evidence>
<comment type="cofactor">
    <cofactor evidence="8">
        <name>Zn(2+)</name>
        <dbReference type="ChEBI" id="CHEBI:29105"/>
    </cofactor>
    <text evidence="8">Binds 1 zinc ion per subunit.</text>
</comment>
<keyword evidence="6 10" id="KW-0413">Isomerase</keyword>
<dbReference type="InterPro" id="IPR011051">
    <property type="entry name" value="RmlC_Cupin_sf"/>
</dbReference>
<dbReference type="InterPro" id="IPR016305">
    <property type="entry name" value="Mannose-6-P_Isomerase"/>
</dbReference>
<evidence type="ECO:0000259" key="9">
    <source>
        <dbReference type="Pfam" id="PF20511"/>
    </source>
</evidence>
<protein>
    <recommendedName>
        <fullName evidence="3">mannose-6-phosphate isomerase</fullName>
        <ecNumber evidence="3">5.3.1.8</ecNumber>
    </recommendedName>
</protein>
<gene>
    <name evidence="10" type="ORF">SAMN05421756_110165</name>
</gene>
<feature type="binding site" evidence="8">
    <location>
        <position position="130"/>
    </location>
    <ligand>
        <name>Zn(2+)</name>
        <dbReference type="ChEBI" id="CHEBI:29105"/>
    </ligand>
</feature>
<feature type="binding site" evidence="8">
    <location>
        <position position="93"/>
    </location>
    <ligand>
        <name>Zn(2+)</name>
        <dbReference type="ChEBI" id="CHEBI:29105"/>
    </ligand>
</feature>
<evidence type="ECO:0000313" key="10">
    <source>
        <dbReference type="EMBL" id="SER23744.1"/>
    </source>
</evidence>
<dbReference type="InterPro" id="IPR001250">
    <property type="entry name" value="Man6P_Isoase-1"/>
</dbReference>
<feature type="active site" evidence="7">
    <location>
        <position position="279"/>
    </location>
</feature>
<dbReference type="Proteomes" id="UP000198504">
    <property type="component" value="Unassembled WGS sequence"/>
</dbReference>
<feature type="binding site" evidence="8">
    <location>
        <position position="95"/>
    </location>
    <ligand>
        <name>Zn(2+)</name>
        <dbReference type="ChEBI" id="CHEBI:29105"/>
    </ligand>
</feature>
<dbReference type="SUPFAM" id="SSF51182">
    <property type="entry name" value="RmlC-like cupins"/>
    <property type="match status" value="1"/>
</dbReference>
<name>A0A1H9MJ68_9ACTN</name>
<dbReference type="EC" id="5.3.1.8" evidence="3"/>
<dbReference type="InterPro" id="IPR014710">
    <property type="entry name" value="RmlC-like_jellyroll"/>
</dbReference>
<dbReference type="GO" id="GO:0005975">
    <property type="term" value="P:carbohydrate metabolic process"/>
    <property type="evidence" value="ECO:0007669"/>
    <property type="project" value="InterPro"/>
</dbReference>
<organism evidence="10 11">
    <name type="scientific">Microlunatus flavus</name>
    <dbReference type="NCBI Taxonomy" id="1036181"/>
    <lineage>
        <taxon>Bacteria</taxon>
        <taxon>Bacillati</taxon>
        <taxon>Actinomycetota</taxon>
        <taxon>Actinomycetes</taxon>
        <taxon>Propionibacteriales</taxon>
        <taxon>Propionibacteriaceae</taxon>
        <taxon>Microlunatus</taxon>
    </lineage>
</organism>
<dbReference type="PANTHER" id="PTHR10309:SF0">
    <property type="entry name" value="MANNOSE-6-PHOSPHATE ISOMERASE"/>
    <property type="match status" value="1"/>
</dbReference>
<keyword evidence="4 8" id="KW-0479">Metal-binding</keyword>
<dbReference type="GO" id="GO:0004476">
    <property type="term" value="F:mannose-6-phosphate isomerase activity"/>
    <property type="evidence" value="ECO:0007669"/>
    <property type="project" value="UniProtKB-EC"/>
</dbReference>
<dbReference type="RefSeq" id="WP_198410295.1">
    <property type="nucleotide sequence ID" value="NZ_FOFA01000010.1"/>
</dbReference>
<dbReference type="GO" id="GO:0005829">
    <property type="term" value="C:cytosol"/>
    <property type="evidence" value="ECO:0007669"/>
    <property type="project" value="TreeGrafter"/>
</dbReference>
<evidence type="ECO:0000256" key="1">
    <source>
        <dbReference type="ARBA" id="ARBA00000757"/>
    </source>
</evidence>
<reference evidence="11" key="1">
    <citation type="submission" date="2016-10" db="EMBL/GenBank/DDBJ databases">
        <authorList>
            <person name="Varghese N."/>
            <person name="Submissions S."/>
        </authorList>
    </citation>
    <scope>NUCLEOTIDE SEQUENCE [LARGE SCALE GENOMIC DNA]</scope>
    <source>
        <strain evidence="11">CGMCC 4.6856</strain>
    </source>
</reference>
<evidence type="ECO:0000256" key="2">
    <source>
        <dbReference type="ARBA" id="ARBA00010772"/>
    </source>
</evidence>
<keyword evidence="11" id="KW-1185">Reference proteome</keyword>
<dbReference type="InterPro" id="IPR046457">
    <property type="entry name" value="PMI_typeI_cat"/>
</dbReference>
<comment type="similarity">
    <text evidence="2">Belongs to the mannose-6-phosphate isomerase type 1 family.</text>
</comment>
<dbReference type="PRINTS" id="PR00714">
    <property type="entry name" value="MAN6PISMRASE"/>
</dbReference>
<comment type="catalytic activity">
    <reaction evidence="1">
        <text>D-mannose 6-phosphate = D-fructose 6-phosphate</text>
        <dbReference type="Rhea" id="RHEA:12356"/>
        <dbReference type="ChEBI" id="CHEBI:58735"/>
        <dbReference type="ChEBI" id="CHEBI:61527"/>
        <dbReference type="EC" id="5.3.1.8"/>
    </reaction>
</comment>
<dbReference type="GO" id="GO:0009298">
    <property type="term" value="P:GDP-mannose biosynthetic process"/>
    <property type="evidence" value="ECO:0007669"/>
    <property type="project" value="InterPro"/>
</dbReference>
<dbReference type="EMBL" id="FOFA01000010">
    <property type="protein sequence ID" value="SER23744.1"/>
    <property type="molecule type" value="Genomic_DNA"/>
</dbReference>
<dbReference type="Pfam" id="PF20511">
    <property type="entry name" value="PMI_typeI_cat"/>
    <property type="match status" value="1"/>
</dbReference>
<evidence type="ECO:0000256" key="8">
    <source>
        <dbReference type="PIRSR" id="PIRSR001480-2"/>
    </source>
</evidence>